<evidence type="ECO:0000256" key="1">
    <source>
        <dbReference type="SAM" id="SignalP"/>
    </source>
</evidence>
<proteinExistence type="predicted"/>
<keyword evidence="3" id="KW-1185">Reference proteome</keyword>
<feature type="chain" id="PRO_5017058885" description="SCP domain-containing protein" evidence="1">
    <location>
        <begin position="30"/>
        <end position="118"/>
    </location>
</feature>
<dbReference type="InterPro" id="IPR035940">
    <property type="entry name" value="CAP_sf"/>
</dbReference>
<dbReference type="OrthoDB" id="5844780at2759"/>
<feature type="non-terminal residue" evidence="2">
    <location>
        <position position="118"/>
    </location>
</feature>
<reference evidence="2 3" key="1">
    <citation type="submission" date="2014-10" db="EMBL/GenBank/DDBJ databases">
        <title>Draft genome of the hookworm Ancylostoma caninum.</title>
        <authorList>
            <person name="Mitreva M."/>
        </authorList>
    </citation>
    <scope>NUCLEOTIDE SEQUENCE [LARGE SCALE GENOMIC DNA]</scope>
    <source>
        <strain evidence="2 3">Baltimore</strain>
    </source>
</reference>
<feature type="signal peptide" evidence="1">
    <location>
        <begin position="1"/>
        <end position="29"/>
    </location>
</feature>
<protein>
    <recommendedName>
        <fullName evidence="4">SCP domain-containing protein</fullName>
    </recommendedName>
</protein>
<dbReference type="AlphaFoldDB" id="A0A368EWZ4"/>
<dbReference type="SUPFAM" id="SSF55797">
    <property type="entry name" value="PR-1-like"/>
    <property type="match status" value="1"/>
</dbReference>
<name>A0A368EWZ4_ANCCA</name>
<accession>A0A368EWZ4</accession>
<evidence type="ECO:0000313" key="3">
    <source>
        <dbReference type="Proteomes" id="UP000252519"/>
    </source>
</evidence>
<dbReference type="Gene3D" id="3.40.33.10">
    <property type="entry name" value="CAP"/>
    <property type="match status" value="1"/>
</dbReference>
<evidence type="ECO:0000313" key="2">
    <source>
        <dbReference type="EMBL" id="RCN24273.1"/>
    </source>
</evidence>
<keyword evidence="1" id="KW-0732">Signal</keyword>
<evidence type="ECO:0008006" key="4">
    <source>
        <dbReference type="Google" id="ProtNLM"/>
    </source>
</evidence>
<dbReference type="EMBL" id="JOJR01021486">
    <property type="protein sequence ID" value="RCN24273.1"/>
    <property type="molecule type" value="Genomic_DNA"/>
</dbReference>
<sequence length="118" mass="13821">MNDDKTAHNCSTLYIIKVILIAWHHTVQGDDVGQEFITVDEDKCLINSTIREFFYKYHTNLRRAVALGHEYQGRKFQEQEMYGLIYDCKLERAARKKAIQSMHGNLRVPEGVGWIEFN</sequence>
<gene>
    <name evidence="2" type="ORF">ANCCAN_30035</name>
</gene>
<dbReference type="Proteomes" id="UP000252519">
    <property type="component" value="Unassembled WGS sequence"/>
</dbReference>
<comment type="caution">
    <text evidence="2">The sequence shown here is derived from an EMBL/GenBank/DDBJ whole genome shotgun (WGS) entry which is preliminary data.</text>
</comment>
<organism evidence="2 3">
    <name type="scientific">Ancylostoma caninum</name>
    <name type="common">Dog hookworm</name>
    <dbReference type="NCBI Taxonomy" id="29170"/>
    <lineage>
        <taxon>Eukaryota</taxon>
        <taxon>Metazoa</taxon>
        <taxon>Ecdysozoa</taxon>
        <taxon>Nematoda</taxon>
        <taxon>Chromadorea</taxon>
        <taxon>Rhabditida</taxon>
        <taxon>Rhabditina</taxon>
        <taxon>Rhabditomorpha</taxon>
        <taxon>Strongyloidea</taxon>
        <taxon>Ancylostomatidae</taxon>
        <taxon>Ancylostomatinae</taxon>
        <taxon>Ancylostoma</taxon>
    </lineage>
</organism>